<accession>A0A239CFW3</accession>
<feature type="transmembrane region" description="Helical" evidence="6">
    <location>
        <begin position="14"/>
        <end position="35"/>
    </location>
</feature>
<dbReference type="Pfam" id="PF03073">
    <property type="entry name" value="TspO_MBR"/>
    <property type="match status" value="1"/>
</dbReference>
<name>A0A239CFW3_9SPHN</name>
<dbReference type="InterPro" id="IPR004307">
    <property type="entry name" value="TspO_MBR"/>
</dbReference>
<dbReference type="Gene3D" id="1.20.1260.100">
    <property type="entry name" value="TspO/MBR protein"/>
    <property type="match status" value="1"/>
</dbReference>
<dbReference type="PANTHER" id="PTHR10057">
    <property type="entry name" value="PERIPHERAL-TYPE BENZODIAZEPINE RECEPTOR"/>
    <property type="match status" value="1"/>
</dbReference>
<dbReference type="RefSeq" id="WP_089218165.1">
    <property type="nucleotide sequence ID" value="NZ_FZOS01000002.1"/>
</dbReference>
<evidence type="ECO:0000256" key="4">
    <source>
        <dbReference type="ARBA" id="ARBA00022989"/>
    </source>
</evidence>
<sequence>MGQIASQSQLRMGLIRWAIVLVPLVLMLGIGSGWLSNSGYRNPWFVALAKPAFMPPGWAFPVAWTILYVLMGFALALIVAARGARGREVAIALFAVQLLLNLAWSPLFFAAHQVTAALALIAILTLVVTVTIWRFWRIRPVAGLLLLPYLGWLIFASALNYEVMRLNPDAESLAPGRARTQISL</sequence>
<reference evidence="8" key="1">
    <citation type="submission" date="2017-06" db="EMBL/GenBank/DDBJ databases">
        <authorList>
            <person name="Varghese N."/>
            <person name="Submissions S."/>
        </authorList>
    </citation>
    <scope>NUCLEOTIDE SEQUENCE [LARGE SCALE GENOMIC DNA]</scope>
    <source>
        <strain evidence="8">LNB2</strain>
    </source>
</reference>
<keyword evidence="5 6" id="KW-0472">Membrane</keyword>
<gene>
    <name evidence="7" type="ORF">SAMN06295912_102166</name>
</gene>
<evidence type="ECO:0000256" key="6">
    <source>
        <dbReference type="SAM" id="Phobius"/>
    </source>
</evidence>
<evidence type="ECO:0000256" key="3">
    <source>
        <dbReference type="ARBA" id="ARBA00022692"/>
    </source>
</evidence>
<comment type="subcellular location">
    <subcellularLocation>
        <location evidence="1">Membrane</location>
        <topology evidence="1">Multi-pass membrane protein</topology>
    </subcellularLocation>
</comment>
<dbReference type="FunFam" id="1.20.1260.100:FF:000001">
    <property type="entry name" value="translocator protein 2"/>
    <property type="match status" value="1"/>
</dbReference>
<dbReference type="AlphaFoldDB" id="A0A239CFW3"/>
<feature type="transmembrane region" description="Helical" evidence="6">
    <location>
        <begin position="117"/>
        <end position="136"/>
    </location>
</feature>
<evidence type="ECO:0000256" key="5">
    <source>
        <dbReference type="ARBA" id="ARBA00023136"/>
    </source>
</evidence>
<dbReference type="GO" id="GO:0016020">
    <property type="term" value="C:membrane"/>
    <property type="evidence" value="ECO:0007669"/>
    <property type="project" value="UniProtKB-SubCell"/>
</dbReference>
<keyword evidence="3 6" id="KW-0812">Transmembrane</keyword>
<dbReference type="PANTHER" id="PTHR10057:SF0">
    <property type="entry name" value="TRANSLOCATOR PROTEIN"/>
    <property type="match status" value="1"/>
</dbReference>
<dbReference type="Proteomes" id="UP000198281">
    <property type="component" value="Unassembled WGS sequence"/>
</dbReference>
<keyword evidence="4 6" id="KW-1133">Transmembrane helix</keyword>
<dbReference type="OrthoDB" id="9795496at2"/>
<organism evidence="7 8">
    <name type="scientific">Edaphosphingomonas laterariae</name>
    <dbReference type="NCBI Taxonomy" id="861865"/>
    <lineage>
        <taxon>Bacteria</taxon>
        <taxon>Pseudomonadati</taxon>
        <taxon>Pseudomonadota</taxon>
        <taxon>Alphaproteobacteria</taxon>
        <taxon>Sphingomonadales</taxon>
        <taxon>Rhizorhabdaceae</taxon>
        <taxon>Edaphosphingomonas</taxon>
    </lineage>
</organism>
<feature type="transmembrane region" description="Helical" evidence="6">
    <location>
        <begin position="58"/>
        <end position="79"/>
    </location>
</feature>
<keyword evidence="8" id="KW-1185">Reference proteome</keyword>
<proteinExistence type="inferred from homology"/>
<dbReference type="InterPro" id="IPR038330">
    <property type="entry name" value="TspO/MBR-related_sf"/>
</dbReference>
<feature type="transmembrane region" description="Helical" evidence="6">
    <location>
        <begin position="91"/>
        <end position="111"/>
    </location>
</feature>
<comment type="similarity">
    <text evidence="2">Belongs to the TspO/BZRP family.</text>
</comment>
<evidence type="ECO:0000256" key="1">
    <source>
        <dbReference type="ARBA" id="ARBA00004141"/>
    </source>
</evidence>
<dbReference type="CDD" id="cd15904">
    <property type="entry name" value="TSPO_MBR"/>
    <property type="match status" value="1"/>
</dbReference>
<feature type="transmembrane region" description="Helical" evidence="6">
    <location>
        <begin position="143"/>
        <end position="161"/>
    </location>
</feature>
<protein>
    <submittedName>
        <fullName evidence="7">TspO and MBR related proteins</fullName>
    </submittedName>
</protein>
<dbReference type="GO" id="GO:0033013">
    <property type="term" value="P:tetrapyrrole metabolic process"/>
    <property type="evidence" value="ECO:0007669"/>
    <property type="project" value="UniProtKB-ARBA"/>
</dbReference>
<dbReference type="PIRSF" id="PIRSF005859">
    <property type="entry name" value="PBR"/>
    <property type="match status" value="1"/>
</dbReference>
<evidence type="ECO:0000313" key="7">
    <source>
        <dbReference type="EMBL" id="SNS18571.1"/>
    </source>
</evidence>
<dbReference type="EMBL" id="FZOS01000002">
    <property type="protein sequence ID" value="SNS18571.1"/>
    <property type="molecule type" value="Genomic_DNA"/>
</dbReference>
<evidence type="ECO:0000313" key="8">
    <source>
        <dbReference type="Proteomes" id="UP000198281"/>
    </source>
</evidence>
<evidence type="ECO:0000256" key="2">
    <source>
        <dbReference type="ARBA" id="ARBA00007524"/>
    </source>
</evidence>